<feature type="region of interest" description="Disordered" evidence="1">
    <location>
        <begin position="23"/>
        <end position="48"/>
    </location>
</feature>
<evidence type="ECO:0000313" key="3">
    <source>
        <dbReference type="Proteomes" id="UP000799770"/>
    </source>
</evidence>
<evidence type="ECO:0000256" key="1">
    <source>
        <dbReference type="SAM" id="MobiDB-lite"/>
    </source>
</evidence>
<reference evidence="2" key="1">
    <citation type="journal article" date="2020" name="Stud. Mycol.">
        <title>101 Dothideomycetes genomes: a test case for predicting lifestyles and emergence of pathogens.</title>
        <authorList>
            <person name="Haridas S."/>
            <person name="Albert R."/>
            <person name="Binder M."/>
            <person name="Bloem J."/>
            <person name="Labutti K."/>
            <person name="Salamov A."/>
            <person name="Andreopoulos B."/>
            <person name="Baker S."/>
            <person name="Barry K."/>
            <person name="Bills G."/>
            <person name="Bluhm B."/>
            <person name="Cannon C."/>
            <person name="Castanera R."/>
            <person name="Culley D."/>
            <person name="Daum C."/>
            <person name="Ezra D."/>
            <person name="Gonzalez J."/>
            <person name="Henrissat B."/>
            <person name="Kuo A."/>
            <person name="Liang C."/>
            <person name="Lipzen A."/>
            <person name="Lutzoni F."/>
            <person name="Magnuson J."/>
            <person name="Mondo S."/>
            <person name="Nolan M."/>
            <person name="Ohm R."/>
            <person name="Pangilinan J."/>
            <person name="Park H.-J."/>
            <person name="Ramirez L."/>
            <person name="Alfaro M."/>
            <person name="Sun H."/>
            <person name="Tritt A."/>
            <person name="Yoshinaga Y."/>
            <person name="Zwiers L.-H."/>
            <person name="Turgeon B."/>
            <person name="Goodwin S."/>
            <person name="Spatafora J."/>
            <person name="Crous P."/>
            <person name="Grigoriev I."/>
        </authorList>
    </citation>
    <scope>NUCLEOTIDE SEQUENCE</scope>
    <source>
        <strain evidence="2">CBS 627.86</strain>
    </source>
</reference>
<protein>
    <submittedName>
        <fullName evidence="2">Uncharacterized protein</fullName>
    </submittedName>
</protein>
<dbReference type="Proteomes" id="UP000799770">
    <property type="component" value="Unassembled WGS sequence"/>
</dbReference>
<name>A0A6A5ZW33_9PLEO</name>
<keyword evidence="3" id="KW-1185">Reference proteome</keyword>
<sequence>MFSKVPHSRRDYLGTSTYSSLYKDVTPAPGQLPPRPPKRDPATYTSHPNWYSTFWTTGLR</sequence>
<proteinExistence type="predicted"/>
<dbReference type="AlphaFoldDB" id="A0A6A5ZW33"/>
<accession>A0A6A5ZW33</accession>
<dbReference type="EMBL" id="ML977310">
    <property type="protein sequence ID" value="KAF2123255.1"/>
    <property type="molecule type" value="Genomic_DNA"/>
</dbReference>
<evidence type="ECO:0000313" key="2">
    <source>
        <dbReference type="EMBL" id="KAF2123255.1"/>
    </source>
</evidence>
<organism evidence="2 3">
    <name type="scientific">Lophiotrema nucula</name>
    <dbReference type="NCBI Taxonomy" id="690887"/>
    <lineage>
        <taxon>Eukaryota</taxon>
        <taxon>Fungi</taxon>
        <taxon>Dikarya</taxon>
        <taxon>Ascomycota</taxon>
        <taxon>Pezizomycotina</taxon>
        <taxon>Dothideomycetes</taxon>
        <taxon>Pleosporomycetidae</taxon>
        <taxon>Pleosporales</taxon>
        <taxon>Lophiotremataceae</taxon>
        <taxon>Lophiotrema</taxon>
    </lineage>
</organism>
<gene>
    <name evidence="2" type="ORF">BDV96DRAFT_562163</name>
</gene>